<evidence type="ECO:0000313" key="2">
    <source>
        <dbReference type="EMBL" id="KAG5483411.1"/>
    </source>
</evidence>
<sequence length="159" mass="17466">MSSADSSKSPPAAAAAAASTSALAAEAGSGRRSPALTAEETKEFAELRWQNQLLKAENAVLLRKLEEERAQRRQSQIDENHYSVEATACRDAIEKIDGSAQVLALHDELHRLRKKCDVYAEAVEESRSYFFEMKRLYMEVSPYLRSLSGDAPANSTASS</sequence>
<proteinExistence type="predicted"/>
<name>A0A836KQS1_LEIEN</name>
<dbReference type="KEGG" id="lenr:94174879"/>
<keyword evidence="3" id="KW-1185">Reference proteome</keyword>
<dbReference type="Proteomes" id="UP000674179">
    <property type="component" value="Chromosome 13"/>
</dbReference>
<evidence type="ECO:0000313" key="3">
    <source>
        <dbReference type="Proteomes" id="UP000674179"/>
    </source>
</evidence>
<dbReference type="GeneID" id="94174879"/>
<dbReference type="RefSeq" id="XP_067694628.1">
    <property type="nucleotide sequence ID" value="XM_067839369.1"/>
</dbReference>
<organism evidence="2 3">
    <name type="scientific">Leishmania enriettii</name>
    <dbReference type="NCBI Taxonomy" id="5663"/>
    <lineage>
        <taxon>Eukaryota</taxon>
        <taxon>Discoba</taxon>
        <taxon>Euglenozoa</taxon>
        <taxon>Kinetoplastea</taxon>
        <taxon>Metakinetoplastina</taxon>
        <taxon>Trypanosomatida</taxon>
        <taxon>Trypanosomatidae</taxon>
        <taxon>Leishmaniinae</taxon>
        <taxon>Leishmania</taxon>
    </lineage>
</organism>
<accession>A0A836KQS1</accession>
<gene>
    <name evidence="2" type="ORF">CUR178_07732</name>
</gene>
<dbReference type="AlphaFoldDB" id="A0A836KQS1"/>
<feature type="compositionally biased region" description="Low complexity" evidence="1">
    <location>
        <begin position="1"/>
        <end position="28"/>
    </location>
</feature>
<dbReference type="EMBL" id="JAFHKP010000013">
    <property type="protein sequence ID" value="KAG5483411.1"/>
    <property type="molecule type" value="Genomic_DNA"/>
</dbReference>
<dbReference type="OrthoDB" id="271770at2759"/>
<protein>
    <submittedName>
        <fullName evidence="2">Uncharacterized protein</fullName>
    </submittedName>
</protein>
<comment type="caution">
    <text evidence="2">The sequence shown here is derived from an EMBL/GenBank/DDBJ whole genome shotgun (WGS) entry which is preliminary data.</text>
</comment>
<evidence type="ECO:0000256" key="1">
    <source>
        <dbReference type="SAM" id="MobiDB-lite"/>
    </source>
</evidence>
<feature type="region of interest" description="Disordered" evidence="1">
    <location>
        <begin position="1"/>
        <end position="37"/>
    </location>
</feature>
<reference evidence="2 3" key="1">
    <citation type="submission" date="2021-02" db="EMBL/GenBank/DDBJ databases">
        <title>Leishmania (Mundinia) enrietti genome sequencing and assembly.</title>
        <authorList>
            <person name="Almutairi H."/>
            <person name="Gatherer D."/>
        </authorList>
    </citation>
    <scope>NUCLEOTIDE SEQUENCE [LARGE SCALE GENOMIC DNA]</scope>
    <source>
        <strain evidence="2">CUR178</strain>
    </source>
</reference>